<sequence length="286" mass="32512">MKSNRHLSLPENPLNFLKIILSNDPRSTGKLPKKFTEKHGNDLLERVILKMPNNDVWKVDLKKSKGEIWLSNGWSEFVAHYGLKFGHLLVFKYEGSSTFGVVICEPSASEIVYPKKTIKDDARKSQVTCDKLKSVKSEDETSSSWSEDQNHGIKFNDEGECSKKSECYQRMKEGMIAIEKAKANFKCDKPFFMAYVQKTTLTRGVNAAEFRRKILKGKKTSSCSLQLKNDARQKKWAVVARKRYLGSAEWKTFVEDNGITLGDICVFELMHKDAKVLGVTILRSAS</sequence>
<dbReference type="SMART" id="SM01019">
    <property type="entry name" value="B3"/>
    <property type="match status" value="2"/>
</dbReference>
<evidence type="ECO:0000256" key="5">
    <source>
        <dbReference type="ARBA" id="ARBA00023242"/>
    </source>
</evidence>
<feature type="domain" description="TF-B3" evidence="6">
    <location>
        <begin position="14"/>
        <end position="107"/>
    </location>
</feature>
<evidence type="ECO:0000313" key="7">
    <source>
        <dbReference type="EMBL" id="PWA86229.1"/>
    </source>
</evidence>
<organism evidence="7 8">
    <name type="scientific">Artemisia annua</name>
    <name type="common">Sweet wormwood</name>
    <dbReference type="NCBI Taxonomy" id="35608"/>
    <lineage>
        <taxon>Eukaryota</taxon>
        <taxon>Viridiplantae</taxon>
        <taxon>Streptophyta</taxon>
        <taxon>Embryophyta</taxon>
        <taxon>Tracheophyta</taxon>
        <taxon>Spermatophyta</taxon>
        <taxon>Magnoliopsida</taxon>
        <taxon>eudicotyledons</taxon>
        <taxon>Gunneridae</taxon>
        <taxon>Pentapetalae</taxon>
        <taxon>asterids</taxon>
        <taxon>campanulids</taxon>
        <taxon>Asterales</taxon>
        <taxon>Asteraceae</taxon>
        <taxon>Asteroideae</taxon>
        <taxon>Anthemideae</taxon>
        <taxon>Artemisiinae</taxon>
        <taxon>Artemisia</taxon>
    </lineage>
</organism>
<dbReference type="Gene3D" id="2.40.330.10">
    <property type="entry name" value="DNA-binding pseudobarrel domain"/>
    <property type="match status" value="2"/>
</dbReference>
<reference evidence="7 8" key="1">
    <citation type="journal article" date="2018" name="Mol. Plant">
        <title>The genome of Artemisia annua provides insight into the evolution of Asteraceae family and artemisinin biosynthesis.</title>
        <authorList>
            <person name="Shen Q."/>
            <person name="Zhang L."/>
            <person name="Liao Z."/>
            <person name="Wang S."/>
            <person name="Yan T."/>
            <person name="Shi P."/>
            <person name="Liu M."/>
            <person name="Fu X."/>
            <person name="Pan Q."/>
            <person name="Wang Y."/>
            <person name="Lv Z."/>
            <person name="Lu X."/>
            <person name="Zhang F."/>
            <person name="Jiang W."/>
            <person name="Ma Y."/>
            <person name="Chen M."/>
            <person name="Hao X."/>
            <person name="Li L."/>
            <person name="Tang Y."/>
            <person name="Lv G."/>
            <person name="Zhou Y."/>
            <person name="Sun X."/>
            <person name="Brodelius P.E."/>
            <person name="Rose J.K.C."/>
            <person name="Tang K."/>
        </authorList>
    </citation>
    <scope>NUCLEOTIDE SEQUENCE [LARGE SCALE GENOMIC DNA]</scope>
    <source>
        <strain evidence="8">cv. Huhao1</strain>
        <tissue evidence="7">Leaf</tissue>
    </source>
</reference>
<comment type="subcellular location">
    <subcellularLocation>
        <location evidence="1">Nucleus</location>
    </subcellularLocation>
</comment>
<evidence type="ECO:0000256" key="1">
    <source>
        <dbReference type="ARBA" id="ARBA00004123"/>
    </source>
</evidence>
<dbReference type="Pfam" id="PF02362">
    <property type="entry name" value="B3"/>
    <property type="match status" value="2"/>
</dbReference>
<dbReference type="PANTHER" id="PTHR31920:SF108">
    <property type="entry name" value="B3 DOMAIN-CONTAINING TRANSCRIPTION FACTOR VRN1-LIKE"/>
    <property type="match status" value="1"/>
</dbReference>
<gene>
    <name evidence="7" type="ORF">CTI12_AA142170</name>
</gene>
<evidence type="ECO:0000256" key="4">
    <source>
        <dbReference type="ARBA" id="ARBA00023163"/>
    </source>
</evidence>
<keyword evidence="3" id="KW-0238">DNA-binding</keyword>
<keyword evidence="5" id="KW-0539">Nucleus</keyword>
<evidence type="ECO:0000313" key="8">
    <source>
        <dbReference type="Proteomes" id="UP000245207"/>
    </source>
</evidence>
<dbReference type="EMBL" id="PKPP01001042">
    <property type="protein sequence ID" value="PWA86229.1"/>
    <property type="molecule type" value="Genomic_DNA"/>
</dbReference>
<comment type="caution">
    <text evidence="7">The sequence shown here is derived from an EMBL/GenBank/DDBJ whole genome shotgun (WGS) entry which is preliminary data.</text>
</comment>
<evidence type="ECO:0000259" key="6">
    <source>
        <dbReference type="PROSITE" id="PS50863"/>
    </source>
</evidence>
<dbReference type="Proteomes" id="UP000245207">
    <property type="component" value="Unassembled WGS sequence"/>
</dbReference>
<dbReference type="CDD" id="cd10017">
    <property type="entry name" value="B3_DNA"/>
    <property type="match status" value="1"/>
</dbReference>
<evidence type="ECO:0000256" key="2">
    <source>
        <dbReference type="ARBA" id="ARBA00023015"/>
    </source>
</evidence>
<accession>A0A2U1PKH0</accession>
<name>A0A2U1PKH0_ARTAN</name>
<dbReference type="GO" id="GO:0005634">
    <property type="term" value="C:nucleus"/>
    <property type="evidence" value="ECO:0007669"/>
    <property type="project" value="UniProtKB-SubCell"/>
</dbReference>
<dbReference type="PANTHER" id="PTHR31920">
    <property type="entry name" value="B3 DOMAIN-CONTAINING"/>
    <property type="match status" value="1"/>
</dbReference>
<dbReference type="PROSITE" id="PS50863">
    <property type="entry name" value="B3"/>
    <property type="match status" value="2"/>
</dbReference>
<feature type="domain" description="TF-B3" evidence="6">
    <location>
        <begin position="225"/>
        <end position="285"/>
    </location>
</feature>
<dbReference type="AlphaFoldDB" id="A0A2U1PKH0"/>
<evidence type="ECO:0000256" key="3">
    <source>
        <dbReference type="ARBA" id="ARBA00023125"/>
    </source>
</evidence>
<keyword evidence="8" id="KW-1185">Reference proteome</keyword>
<keyword evidence="4" id="KW-0804">Transcription</keyword>
<dbReference type="SUPFAM" id="SSF101936">
    <property type="entry name" value="DNA-binding pseudobarrel domain"/>
    <property type="match status" value="2"/>
</dbReference>
<dbReference type="InterPro" id="IPR015300">
    <property type="entry name" value="DNA-bd_pseudobarrel_sf"/>
</dbReference>
<dbReference type="STRING" id="35608.A0A2U1PKH0"/>
<dbReference type="OrthoDB" id="623918at2759"/>
<keyword evidence="2" id="KW-0805">Transcription regulation</keyword>
<dbReference type="InterPro" id="IPR003340">
    <property type="entry name" value="B3_DNA-bd"/>
</dbReference>
<dbReference type="GO" id="GO:0003677">
    <property type="term" value="F:DNA binding"/>
    <property type="evidence" value="ECO:0007669"/>
    <property type="project" value="UniProtKB-KW"/>
</dbReference>
<proteinExistence type="predicted"/>
<dbReference type="InterPro" id="IPR050655">
    <property type="entry name" value="Plant_B3_domain"/>
</dbReference>
<protein>
    <submittedName>
        <fullName evidence="7">B3 DNA binding domain-containing protein</fullName>
    </submittedName>
</protein>